<dbReference type="InterPro" id="IPR001330">
    <property type="entry name" value="Prenyltrans"/>
</dbReference>
<dbReference type="PANTHER" id="PTHR11774:SF4">
    <property type="entry name" value="GERANYLGERANYL TRANSFERASE TYPE-1 SUBUNIT BETA"/>
    <property type="match status" value="1"/>
</dbReference>
<dbReference type="AlphaFoldDB" id="A0AB34K7W7"/>
<evidence type="ECO:0000256" key="4">
    <source>
        <dbReference type="ARBA" id="ARBA00022679"/>
    </source>
</evidence>
<proteinExistence type="inferred from homology"/>
<name>A0AB34K7W7_PRYPA</name>
<organism evidence="9 10">
    <name type="scientific">Prymnesium parvum</name>
    <name type="common">Toxic golden alga</name>
    <dbReference type="NCBI Taxonomy" id="97485"/>
    <lineage>
        <taxon>Eukaryota</taxon>
        <taxon>Haptista</taxon>
        <taxon>Haptophyta</taxon>
        <taxon>Prymnesiophyceae</taxon>
        <taxon>Prymnesiales</taxon>
        <taxon>Prymnesiaceae</taxon>
        <taxon>Prymnesium</taxon>
    </lineage>
</organism>
<dbReference type="Pfam" id="PF00432">
    <property type="entry name" value="Prenyltrans"/>
    <property type="match status" value="1"/>
</dbReference>
<dbReference type="PANTHER" id="PTHR11774">
    <property type="entry name" value="GERANYLGERANYL TRANSFERASE TYPE BETA SUBUNIT"/>
    <property type="match status" value="1"/>
</dbReference>
<dbReference type="GO" id="GO:0004662">
    <property type="term" value="F:CAAX-protein geranylgeranyltransferase activity"/>
    <property type="evidence" value="ECO:0007669"/>
    <property type="project" value="TreeGrafter"/>
</dbReference>
<dbReference type="GO" id="GO:0046872">
    <property type="term" value="F:metal ion binding"/>
    <property type="evidence" value="ECO:0007669"/>
    <property type="project" value="UniProtKB-KW"/>
</dbReference>
<keyword evidence="7" id="KW-0862">Zinc</keyword>
<evidence type="ECO:0000256" key="2">
    <source>
        <dbReference type="ARBA" id="ARBA00010497"/>
    </source>
</evidence>
<keyword evidence="6" id="KW-0677">Repeat</keyword>
<evidence type="ECO:0000313" key="9">
    <source>
        <dbReference type="EMBL" id="KAL1529939.1"/>
    </source>
</evidence>
<keyword evidence="3" id="KW-0637">Prenyltransferase</keyword>
<dbReference type="EMBL" id="JBGBPQ010000001">
    <property type="protein sequence ID" value="KAL1529939.1"/>
    <property type="molecule type" value="Genomic_DNA"/>
</dbReference>
<dbReference type="GO" id="GO:0005953">
    <property type="term" value="C:CAAX-protein geranylgeranyltransferase complex"/>
    <property type="evidence" value="ECO:0007669"/>
    <property type="project" value="TreeGrafter"/>
</dbReference>
<protein>
    <recommendedName>
        <fullName evidence="8">Prenyltransferase alpha-alpha toroid domain-containing protein</fullName>
    </recommendedName>
</protein>
<evidence type="ECO:0000256" key="5">
    <source>
        <dbReference type="ARBA" id="ARBA00022723"/>
    </source>
</evidence>
<dbReference type="SUPFAM" id="SSF48239">
    <property type="entry name" value="Terpenoid cyclases/Protein prenyltransferases"/>
    <property type="match status" value="1"/>
</dbReference>
<keyword evidence="4" id="KW-0808">Transferase</keyword>
<gene>
    <name evidence="9" type="ORF">AB1Y20_000867</name>
</gene>
<keyword evidence="5" id="KW-0479">Metal-binding</keyword>
<evidence type="ECO:0000256" key="7">
    <source>
        <dbReference type="ARBA" id="ARBA00022833"/>
    </source>
</evidence>
<sequence length="423" mass="44903">MLKTAATLYRYHHRILLAVMAAGLNLSSHANYFLKCLQTLPHQYTSLDTNRLTVAYFCVAGLDVLGRLDALDAPRIIRWVYAQQVLPTAAGAPGGFRGGPFLGGEFCGRPANSSFDSGHIAMTYTALALLAMLGDDLSAVDRTAALALVSSLQDSSGAFSSTAGGESDMRFVFCAAAICTMLGDPGCSSIDVDAATSYILASQNYDGGIGLGPGMESHGGSIYTAVAALTLLGTLPRLPRANELVHWCIHRQLGGYQGRPNKDEDTCYSFWLGASLELLGAGGMSDRVAIGDFASRCEFKHGGIGKCAGNHPDVLHSYYALCGLSLAGWEGLSRLDARLGITRRASISAGWLPMPNADSACAECDEAQSHAMEDLSLRHASDVKVALEQPTAGYAPPSFIESSFRTKVEYERWVASGRALPSQ</sequence>
<evidence type="ECO:0000313" key="10">
    <source>
        <dbReference type="Proteomes" id="UP001515480"/>
    </source>
</evidence>
<reference evidence="9 10" key="1">
    <citation type="journal article" date="2024" name="Science">
        <title>Giant polyketide synthase enzymes in the biosynthesis of giant marine polyether toxins.</title>
        <authorList>
            <person name="Fallon T.R."/>
            <person name="Shende V.V."/>
            <person name="Wierzbicki I.H."/>
            <person name="Pendleton A.L."/>
            <person name="Watervoot N.F."/>
            <person name="Auber R.P."/>
            <person name="Gonzalez D.J."/>
            <person name="Wisecaver J.H."/>
            <person name="Moore B.S."/>
        </authorList>
    </citation>
    <scope>NUCLEOTIDE SEQUENCE [LARGE SCALE GENOMIC DNA]</scope>
    <source>
        <strain evidence="9 10">12B1</strain>
    </source>
</reference>
<comment type="cofactor">
    <cofactor evidence="1">
        <name>Zn(2+)</name>
        <dbReference type="ChEBI" id="CHEBI:29105"/>
    </cofactor>
</comment>
<comment type="similarity">
    <text evidence="2">Belongs to the protein prenyltransferase subunit beta family.</text>
</comment>
<keyword evidence="10" id="KW-1185">Reference proteome</keyword>
<feature type="domain" description="Prenyltransferase alpha-alpha toroid" evidence="8">
    <location>
        <begin position="24"/>
        <end position="339"/>
    </location>
</feature>
<accession>A0AB34K7W7</accession>
<dbReference type="Proteomes" id="UP001515480">
    <property type="component" value="Unassembled WGS sequence"/>
</dbReference>
<evidence type="ECO:0000256" key="1">
    <source>
        <dbReference type="ARBA" id="ARBA00001947"/>
    </source>
</evidence>
<dbReference type="InterPro" id="IPR045089">
    <property type="entry name" value="PGGT1B-like"/>
</dbReference>
<dbReference type="Gene3D" id="1.50.10.20">
    <property type="match status" value="1"/>
</dbReference>
<comment type="caution">
    <text evidence="9">The sequence shown here is derived from an EMBL/GenBank/DDBJ whole genome shotgun (WGS) entry which is preliminary data.</text>
</comment>
<evidence type="ECO:0000256" key="6">
    <source>
        <dbReference type="ARBA" id="ARBA00022737"/>
    </source>
</evidence>
<evidence type="ECO:0000256" key="3">
    <source>
        <dbReference type="ARBA" id="ARBA00022602"/>
    </source>
</evidence>
<dbReference type="InterPro" id="IPR008930">
    <property type="entry name" value="Terpenoid_cyclase/PrenylTrfase"/>
</dbReference>
<evidence type="ECO:0000259" key="8">
    <source>
        <dbReference type="Pfam" id="PF00432"/>
    </source>
</evidence>